<name>A0A8J2RFV8_9NEOP</name>
<keyword evidence="3" id="KW-1185">Reference proteome</keyword>
<evidence type="ECO:0000256" key="1">
    <source>
        <dbReference type="SAM" id="Phobius"/>
    </source>
</evidence>
<proteinExistence type="predicted"/>
<comment type="caution">
    <text evidence="2">The sequence shown here is derived from an EMBL/GenBank/DDBJ whole genome shotgun (WGS) entry which is preliminary data.</text>
</comment>
<keyword evidence="1" id="KW-0472">Membrane</keyword>
<evidence type="ECO:0000313" key="2">
    <source>
        <dbReference type="EMBL" id="CAG9580186.1"/>
    </source>
</evidence>
<protein>
    <submittedName>
        <fullName evidence="2">(African queen) hypothetical protein</fullName>
    </submittedName>
</protein>
<keyword evidence="1" id="KW-1133">Transmembrane helix</keyword>
<reference evidence="2" key="1">
    <citation type="submission" date="2021-09" db="EMBL/GenBank/DDBJ databases">
        <authorList>
            <person name="Martin H S."/>
        </authorList>
    </citation>
    <scope>NUCLEOTIDE SEQUENCE</scope>
</reference>
<keyword evidence="1" id="KW-0812">Transmembrane</keyword>
<evidence type="ECO:0000313" key="3">
    <source>
        <dbReference type="Proteomes" id="UP000789524"/>
    </source>
</evidence>
<organism evidence="2 3">
    <name type="scientific">Danaus chrysippus</name>
    <name type="common">African queen</name>
    <dbReference type="NCBI Taxonomy" id="151541"/>
    <lineage>
        <taxon>Eukaryota</taxon>
        <taxon>Metazoa</taxon>
        <taxon>Ecdysozoa</taxon>
        <taxon>Arthropoda</taxon>
        <taxon>Hexapoda</taxon>
        <taxon>Insecta</taxon>
        <taxon>Pterygota</taxon>
        <taxon>Neoptera</taxon>
        <taxon>Endopterygota</taxon>
        <taxon>Lepidoptera</taxon>
        <taxon>Glossata</taxon>
        <taxon>Ditrysia</taxon>
        <taxon>Papilionoidea</taxon>
        <taxon>Nymphalidae</taxon>
        <taxon>Danainae</taxon>
        <taxon>Danaini</taxon>
        <taxon>Danaina</taxon>
        <taxon>Danaus</taxon>
        <taxon>Anosia</taxon>
    </lineage>
</organism>
<dbReference type="EMBL" id="CAKASE010000079">
    <property type="protein sequence ID" value="CAG9580186.1"/>
    <property type="molecule type" value="Genomic_DNA"/>
</dbReference>
<dbReference type="OrthoDB" id="6931130at2759"/>
<dbReference type="Proteomes" id="UP000789524">
    <property type="component" value="Unassembled WGS sequence"/>
</dbReference>
<feature type="transmembrane region" description="Helical" evidence="1">
    <location>
        <begin position="127"/>
        <end position="147"/>
    </location>
</feature>
<accession>A0A8J2RFV8</accession>
<gene>
    <name evidence="2" type="ORF">DCHRY22_LOCUS13565</name>
</gene>
<sequence>MSAASSSFYTLASDQSVFSRDVDQWIRGNNTESTGVQGSRGAVHQRAPLVGNEAIQASGFWYILALILPLFSCSPSNRWRCSPSTILHTAELFLTQVSRACRHLRSYIRRLATNQVSRELVATAMDVVLVVYAIGFLILSILVRAIFKQSNTKSKRHQIGDDSAVSSATRACNMAARFVVIAVCACAAVSRATQPAATIYLDVSHHENLEVRKNYTPELLQDLEKVKDDALLLYMEYTSQAAADVKAFIRNITGLTKDTINDMETRVLDRASRSCRDEFDKVVQKAQNDAHRAALFSGENHHKYLLGQMIVMRMHLNKSEDYLRRCEKVNKDCGVSCDKTPKFLRWCRLAQVEINRVKEDIIHTRKTYRDLIIHNRRKLGHLKKIARVRAGRAVTAVETCNTTESNLNTYVKYINSSLDLDKSDRLLMRRWSEEFQLQLVNITSQYRLDMTRHKEHSFVIIKANSKWNECIKLHRNEIDKAQTTYLTNEAECLKDANTNKNKKKHTVFQMEKEIRKWRKSYRYIIKQCKSENPKDDEAVDDCVIDYIQRDNYHIAFQRLMLLKLEAMSELFDQIIRSQKELEDCLKVTLTEYLDTVRTIMGYLNKCYRRVVS</sequence>
<dbReference type="AlphaFoldDB" id="A0A8J2RFV8"/>